<organism evidence="8 9">
    <name type="scientific">Rhizophagus irregularis</name>
    <dbReference type="NCBI Taxonomy" id="588596"/>
    <lineage>
        <taxon>Eukaryota</taxon>
        <taxon>Fungi</taxon>
        <taxon>Fungi incertae sedis</taxon>
        <taxon>Mucoromycota</taxon>
        <taxon>Glomeromycotina</taxon>
        <taxon>Glomeromycetes</taxon>
        <taxon>Glomerales</taxon>
        <taxon>Glomeraceae</taxon>
        <taxon>Rhizophagus</taxon>
    </lineage>
</organism>
<accession>A0A916EHW6</accession>
<dbReference type="OrthoDB" id="5595109at2759"/>
<sequence>MSRLFINSRYGFILKKLLKSNLKKTLYSNKYFYSTTQIQKEELTPLAQQLKNLISEKGPISIATYMKHVSTNPNSGYYMKGDVFGAKGDFITSPEISQMFGELIGIWLISQWESQGKPQKTQLIELGPGRGTLMEDMLRVMSNFPDFYNTLNGIHLIEISPELSKLQFKRLNEFRENNTESTNYKFYWHNTINDILDGWSLIVAHEFFDALPIHRFKLTDKGWREYMVDIDTSIDSPYHFRLILSPDSTKESITLTSSPQYTKFNIGDCIEISSDSWNITQKISNQISKFGGAALIIDYGQDYVQDNTLRAIRDHKFVHSLSLPGHSDLSADINFSYLKESTQGKVNTFGPVTQSKFLHSMGITTRLSMLLDQTTSIEQHKILFNSYKRLVDPLTMGRIYKVLAINPKNFDQIPYGFESLKK</sequence>
<evidence type="ECO:0000256" key="2">
    <source>
        <dbReference type="ARBA" id="ARBA00005891"/>
    </source>
</evidence>
<reference evidence="8" key="1">
    <citation type="submission" date="2020-05" db="EMBL/GenBank/DDBJ databases">
        <authorList>
            <person name="Rincon C."/>
            <person name="Sanders R I."/>
            <person name="Robbins C."/>
            <person name="Chaturvedi A."/>
        </authorList>
    </citation>
    <scope>NUCLEOTIDE SEQUENCE</scope>
    <source>
        <strain evidence="8">CHB12</strain>
    </source>
</reference>
<dbReference type="AlphaFoldDB" id="A0A916EHW6"/>
<dbReference type="Pfam" id="PF02636">
    <property type="entry name" value="Methyltransf_28"/>
    <property type="match status" value="1"/>
</dbReference>
<dbReference type="VEuPathDB" id="FungiDB:RhiirFUN_016839"/>
<dbReference type="InterPro" id="IPR029063">
    <property type="entry name" value="SAM-dependent_MTases_sf"/>
</dbReference>
<evidence type="ECO:0000313" key="8">
    <source>
        <dbReference type="EMBL" id="CAB5392523.1"/>
    </source>
</evidence>
<dbReference type="SMR" id="A0A916EHW6"/>
<evidence type="ECO:0000256" key="1">
    <source>
        <dbReference type="ARBA" id="ARBA00004173"/>
    </source>
</evidence>
<proteinExistence type="inferred from homology"/>
<gene>
    <name evidence="8" type="ORF">CHRIB12_LOCUS22441</name>
</gene>
<dbReference type="EMBL" id="CAGKOT010000077">
    <property type="protein sequence ID" value="CAB5392523.1"/>
    <property type="molecule type" value="Genomic_DNA"/>
</dbReference>
<dbReference type="PANTHER" id="PTHR12049">
    <property type="entry name" value="PROTEIN ARGININE METHYLTRANSFERASE NDUFAF7, MITOCHONDRIAL"/>
    <property type="match status" value="1"/>
</dbReference>
<comment type="subcellular location">
    <subcellularLocation>
        <location evidence="1 7">Mitochondrion</location>
    </subcellularLocation>
</comment>
<evidence type="ECO:0000256" key="4">
    <source>
        <dbReference type="ARBA" id="ARBA00022679"/>
    </source>
</evidence>
<evidence type="ECO:0000256" key="7">
    <source>
        <dbReference type="RuleBase" id="RU364114"/>
    </source>
</evidence>
<keyword evidence="4 7" id="KW-0808">Transferase</keyword>
<dbReference type="GO" id="GO:0032259">
    <property type="term" value="P:methylation"/>
    <property type="evidence" value="ECO:0007669"/>
    <property type="project" value="UniProtKB-KW"/>
</dbReference>
<evidence type="ECO:0000256" key="6">
    <source>
        <dbReference type="ARBA" id="ARBA00048612"/>
    </source>
</evidence>
<comment type="function">
    <text evidence="7">Arginine methyltransferase involved in the assembly or stability of mitochondrial NADH:ubiquinone oxidoreductase complex (complex I).</text>
</comment>
<dbReference type="EC" id="2.1.1.320" evidence="7"/>
<comment type="catalytic activity">
    <reaction evidence="6 7">
        <text>L-arginyl-[protein] + 2 S-adenosyl-L-methionine = N(omega),N(omega)'-dimethyl-L-arginyl-[protein] + 2 S-adenosyl-L-homocysteine + 2 H(+)</text>
        <dbReference type="Rhea" id="RHEA:48108"/>
        <dbReference type="Rhea" id="RHEA-COMP:10532"/>
        <dbReference type="Rhea" id="RHEA-COMP:11992"/>
        <dbReference type="ChEBI" id="CHEBI:15378"/>
        <dbReference type="ChEBI" id="CHEBI:29965"/>
        <dbReference type="ChEBI" id="CHEBI:57856"/>
        <dbReference type="ChEBI" id="CHEBI:59789"/>
        <dbReference type="ChEBI" id="CHEBI:88221"/>
        <dbReference type="EC" id="2.1.1.320"/>
    </reaction>
</comment>
<comment type="caution">
    <text evidence="8">The sequence shown here is derived from an EMBL/GenBank/DDBJ whole genome shotgun (WGS) entry which is preliminary data.</text>
</comment>
<name>A0A916EHW6_9GLOM</name>
<dbReference type="PANTHER" id="PTHR12049:SF7">
    <property type="entry name" value="PROTEIN ARGININE METHYLTRANSFERASE NDUFAF7, MITOCHONDRIAL"/>
    <property type="match status" value="1"/>
</dbReference>
<comment type="similarity">
    <text evidence="2 7">Belongs to the NDUFAF7 family.</text>
</comment>
<dbReference type="InterPro" id="IPR003788">
    <property type="entry name" value="NDUFAF7"/>
</dbReference>
<dbReference type="GO" id="GO:0005739">
    <property type="term" value="C:mitochondrion"/>
    <property type="evidence" value="ECO:0007669"/>
    <property type="project" value="UniProtKB-SubCell"/>
</dbReference>
<dbReference type="Gene3D" id="3.40.50.12710">
    <property type="match status" value="1"/>
</dbReference>
<evidence type="ECO:0000313" key="9">
    <source>
        <dbReference type="Proteomes" id="UP000684084"/>
    </source>
</evidence>
<dbReference type="InterPro" id="IPR038375">
    <property type="entry name" value="NDUFAF7_sf"/>
</dbReference>
<dbReference type="GO" id="GO:0035243">
    <property type="term" value="F:protein-arginine omega-N symmetric methyltransferase activity"/>
    <property type="evidence" value="ECO:0007669"/>
    <property type="project" value="UniProtKB-EC"/>
</dbReference>
<keyword evidence="3 7" id="KW-0489">Methyltransferase</keyword>
<keyword evidence="5 7" id="KW-0496">Mitochondrion</keyword>
<dbReference type="GO" id="GO:0032981">
    <property type="term" value="P:mitochondrial respiratory chain complex I assembly"/>
    <property type="evidence" value="ECO:0007669"/>
    <property type="project" value="TreeGrafter"/>
</dbReference>
<dbReference type="Proteomes" id="UP000684084">
    <property type="component" value="Unassembled WGS sequence"/>
</dbReference>
<evidence type="ECO:0000256" key="3">
    <source>
        <dbReference type="ARBA" id="ARBA00022603"/>
    </source>
</evidence>
<protein>
    <recommendedName>
        <fullName evidence="7">Protein arginine methyltransferase NDUFAF7</fullName>
        <ecNumber evidence="7">2.1.1.320</ecNumber>
    </recommendedName>
</protein>
<evidence type="ECO:0000256" key="5">
    <source>
        <dbReference type="ARBA" id="ARBA00023128"/>
    </source>
</evidence>
<dbReference type="SUPFAM" id="SSF53335">
    <property type="entry name" value="S-adenosyl-L-methionine-dependent methyltransferases"/>
    <property type="match status" value="1"/>
</dbReference>